<dbReference type="OrthoDB" id="5212574at2759"/>
<dbReference type="NCBIfam" id="TIGR01499">
    <property type="entry name" value="folC"/>
    <property type="match status" value="1"/>
</dbReference>
<protein>
    <recommendedName>
        <fullName evidence="3">tetrahydrofolate synthase</fullName>
        <ecNumber evidence="3">6.3.2.17</ecNumber>
    </recommendedName>
</protein>
<dbReference type="PANTHER" id="PTHR11136:SF0">
    <property type="entry name" value="DIHYDROFOLATE SYNTHETASE-RELATED"/>
    <property type="match status" value="1"/>
</dbReference>
<keyword evidence="6" id="KW-0547">Nucleotide-binding</keyword>
<gene>
    <name evidence="13" type="ORF">LUZ63_022188</name>
</gene>
<dbReference type="InterPro" id="IPR036565">
    <property type="entry name" value="Mur-like_cat_sf"/>
</dbReference>
<comment type="cofactor">
    <cofactor evidence="1">
        <name>Mg(2+)</name>
        <dbReference type="ChEBI" id="CHEBI:18420"/>
    </cofactor>
</comment>
<dbReference type="SUPFAM" id="SSF53623">
    <property type="entry name" value="MurD-like peptide ligases, catalytic domain"/>
    <property type="match status" value="1"/>
</dbReference>
<dbReference type="InterPro" id="IPR018109">
    <property type="entry name" value="Folylpolyglutamate_synth_CS"/>
</dbReference>
<evidence type="ECO:0000313" key="14">
    <source>
        <dbReference type="Proteomes" id="UP001151287"/>
    </source>
</evidence>
<evidence type="ECO:0000256" key="9">
    <source>
        <dbReference type="ARBA" id="ARBA00047493"/>
    </source>
</evidence>
<dbReference type="Pfam" id="PF08245">
    <property type="entry name" value="Mur_ligase_M"/>
    <property type="match status" value="1"/>
</dbReference>
<dbReference type="InterPro" id="IPR013221">
    <property type="entry name" value="Mur_ligase_cen"/>
</dbReference>
<evidence type="ECO:0000256" key="1">
    <source>
        <dbReference type="ARBA" id="ARBA00001946"/>
    </source>
</evidence>
<evidence type="ECO:0000256" key="8">
    <source>
        <dbReference type="ARBA" id="ARBA00022842"/>
    </source>
</evidence>
<evidence type="ECO:0000256" key="6">
    <source>
        <dbReference type="ARBA" id="ARBA00022741"/>
    </source>
</evidence>
<evidence type="ECO:0000256" key="7">
    <source>
        <dbReference type="ARBA" id="ARBA00022840"/>
    </source>
</evidence>
<dbReference type="GO" id="GO:0005737">
    <property type="term" value="C:cytoplasm"/>
    <property type="evidence" value="ECO:0007669"/>
    <property type="project" value="TreeGrafter"/>
</dbReference>
<accession>A0A9P9Z6E9</accession>
<dbReference type="GO" id="GO:0008841">
    <property type="term" value="F:dihydrofolate synthase activity"/>
    <property type="evidence" value="ECO:0007669"/>
    <property type="project" value="TreeGrafter"/>
</dbReference>
<proteinExistence type="inferred from homology"/>
<feature type="region of interest" description="Disordered" evidence="10">
    <location>
        <begin position="56"/>
        <end position="208"/>
    </location>
</feature>
<sequence length="721" mass="75764">MTTAVLPEANRPRQLKALALTLGIHAALLLLFFGIRYAAPQPVAPPAEELGMEVNLGSSADGFGTEQPELMGDPAPEAPVTASASGTPEEATEPITASPSNDPDATEIAPKKETLQPVKPKPSTPKTSPARTAVASTTPAVTKPAEAPRKAKVLFPGSTGTGGNGAQRDAAGGSEGNTFGNGDRGVTGGTPGAKNYEGSPGRGTGGVNHTLSGRTILAPRLEGNFRNGGTVKMRVTVNRAGAIVSSSVLSGSGELVPIAKDKLQQVRFSAAPEGPVEQFGTLNILAVAHHPRYAQTLEYLFAQLPMFTRIGAAAYKADLSNTLALCAALGNPEQRFRSVHIAGTNGKGSTSTALAAFLQAAGYKTGLYTSPHLVDFRERIRINGEMIPEAFVVDFTDRMHPLMETIQPSFFELTVAMAFEWFAQEQVDIAVIETGLGGRLDSTNVITPLVSVITNIALDHTALLGDTRTQIAGEKAGIIKPGVPVVIGERDAETEPVFLEKAALEGSPIQFAEDCWQVAALDQRGRMRTYEAAQPATGNSLFFDAGLSGSYQQQNLATVFTTLDVLANLGLSVQVSDASEALADLSEQGLRGRYEILQEAPLIVADVAHNPQGLEAVLQQWTSEVSGTKHVVLGFVRDKDVAAALRLFPKDAHYHFCQADIPRALPVDELTAMGTDTGLSGTAYPSVVEAVAVARTLLGTEDSLLITGSFFIVGEALGALE</sequence>
<feature type="domain" description="Mur ligase C-terminal" evidence="11">
    <location>
        <begin position="592"/>
        <end position="710"/>
    </location>
</feature>
<dbReference type="EMBL" id="JAMQYH010000572">
    <property type="protein sequence ID" value="KAJ1682581.1"/>
    <property type="molecule type" value="Genomic_DNA"/>
</dbReference>
<dbReference type="Proteomes" id="UP001151287">
    <property type="component" value="Unassembled WGS sequence"/>
</dbReference>
<evidence type="ECO:0000256" key="4">
    <source>
        <dbReference type="ARBA" id="ARBA00022598"/>
    </source>
</evidence>
<evidence type="ECO:0000256" key="2">
    <source>
        <dbReference type="ARBA" id="ARBA00008276"/>
    </source>
</evidence>
<dbReference type="Gene3D" id="3.40.1190.10">
    <property type="entry name" value="Mur-like, catalytic domain"/>
    <property type="match status" value="1"/>
</dbReference>
<evidence type="ECO:0000256" key="10">
    <source>
        <dbReference type="SAM" id="MobiDB-lite"/>
    </source>
</evidence>
<keyword evidence="8" id="KW-0460">Magnesium</keyword>
<reference evidence="13" key="1">
    <citation type="journal article" date="2022" name="Cell">
        <title>Repeat-based holocentromeres influence genome architecture and karyotype evolution.</title>
        <authorList>
            <person name="Hofstatter P.G."/>
            <person name="Thangavel G."/>
            <person name="Lux T."/>
            <person name="Neumann P."/>
            <person name="Vondrak T."/>
            <person name="Novak P."/>
            <person name="Zhang M."/>
            <person name="Costa L."/>
            <person name="Castellani M."/>
            <person name="Scott A."/>
            <person name="Toegelov H."/>
            <person name="Fuchs J."/>
            <person name="Mata-Sucre Y."/>
            <person name="Dias Y."/>
            <person name="Vanzela A.L.L."/>
            <person name="Huettel B."/>
            <person name="Almeida C.C.S."/>
            <person name="Simkova H."/>
            <person name="Souza G."/>
            <person name="Pedrosa-Harand A."/>
            <person name="Macas J."/>
            <person name="Mayer K.F.X."/>
            <person name="Houben A."/>
            <person name="Marques A."/>
        </authorList>
    </citation>
    <scope>NUCLEOTIDE SEQUENCE</scope>
    <source>
        <strain evidence="13">RhyBre1mFocal</strain>
    </source>
</reference>
<dbReference type="Gene3D" id="3.90.190.20">
    <property type="entry name" value="Mur ligase, C-terminal domain"/>
    <property type="match status" value="1"/>
</dbReference>
<keyword evidence="5" id="KW-0479">Metal-binding</keyword>
<dbReference type="InterPro" id="IPR004101">
    <property type="entry name" value="Mur_ligase_C"/>
</dbReference>
<name>A0A9P9Z6E9_9POAL</name>
<dbReference type="PROSITE" id="PS01012">
    <property type="entry name" value="FOLYLPOLYGLU_SYNT_2"/>
    <property type="match status" value="1"/>
</dbReference>
<organism evidence="13 14">
    <name type="scientific">Rhynchospora breviuscula</name>
    <dbReference type="NCBI Taxonomy" id="2022672"/>
    <lineage>
        <taxon>Eukaryota</taxon>
        <taxon>Viridiplantae</taxon>
        <taxon>Streptophyta</taxon>
        <taxon>Embryophyta</taxon>
        <taxon>Tracheophyta</taxon>
        <taxon>Spermatophyta</taxon>
        <taxon>Magnoliopsida</taxon>
        <taxon>Liliopsida</taxon>
        <taxon>Poales</taxon>
        <taxon>Cyperaceae</taxon>
        <taxon>Cyperoideae</taxon>
        <taxon>Rhynchosporeae</taxon>
        <taxon>Rhynchospora</taxon>
    </lineage>
</organism>
<keyword evidence="14" id="KW-1185">Reference proteome</keyword>
<evidence type="ECO:0000256" key="3">
    <source>
        <dbReference type="ARBA" id="ARBA00013025"/>
    </source>
</evidence>
<dbReference type="InterPro" id="IPR036615">
    <property type="entry name" value="Mur_ligase_C_dom_sf"/>
</dbReference>
<dbReference type="PANTHER" id="PTHR11136">
    <property type="entry name" value="FOLYLPOLYGLUTAMATE SYNTHASE-RELATED"/>
    <property type="match status" value="1"/>
</dbReference>
<dbReference type="GO" id="GO:0046872">
    <property type="term" value="F:metal ion binding"/>
    <property type="evidence" value="ECO:0007669"/>
    <property type="project" value="UniProtKB-KW"/>
</dbReference>
<keyword evidence="4" id="KW-0436">Ligase</keyword>
<evidence type="ECO:0000259" key="11">
    <source>
        <dbReference type="Pfam" id="PF02875"/>
    </source>
</evidence>
<feature type="compositionally biased region" description="Gly residues" evidence="10">
    <location>
        <begin position="182"/>
        <end position="191"/>
    </location>
</feature>
<evidence type="ECO:0000259" key="12">
    <source>
        <dbReference type="Pfam" id="PF08245"/>
    </source>
</evidence>
<evidence type="ECO:0000256" key="5">
    <source>
        <dbReference type="ARBA" id="ARBA00022723"/>
    </source>
</evidence>
<keyword evidence="7" id="KW-0067">ATP-binding</keyword>
<comment type="catalytic activity">
    <reaction evidence="9">
        <text>(6S)-5,6,7,8-tetrahydrofolyl-(gamma-L-Glu)(n) + L-glutamate + ATP = (6S)-5,6,7,8-tetrahydrofolyl-(gamma-L-Glu)(n+1) + ADP + phosphate + H(+)</text>
        <dbReference type="Rhea" id="RHEA:10580"/>
        <dbReference type="Rhea" id="RHEA-COMP:14738"/>
        <dbReference type="Rhea" id="RHEA-COMP:14740"/>
        <dbReference type="ChEBI" id="CHEBI:15378"/>
        <dbReference type="ChEBI" id="CHEBI:29985"/>
        <dbReference type="ChEBI" id="CHEBI:30616"/>
        <dbReference type="ChEBI" id="CHEBI:43474"/>
        <dbReference type="ChEBI" id="CHEBI:141005"/>
        <dbReference type="ChEBI" id="CHEBI:456216"/>
        <dbReference type="EC" id="6.3.2.17"/>
    </reaction>
</comment>
<dbReference type="InterPro" id="IPR001645">
    <property type="entry name" value="Folylpolyglutamate_synth"/>
</dbReference>
<evidence type="ECO:0000313" key="13">
    <source>
        <dbReference type="EMBL" id="KAJ1682581.1"/>
    </source>
</evidence>
<dbReference type="AlphaFoldDB" id="A0A9P9Z6E9"/>
<dbReference type="GO" id="GO:0005524">
    <property type="term" value="F:ATP binding"/>
    <property type="evidence" value="ECO:0007669"/>
    <property type="project" value="UniProtKB-KW"/>
</dbReference>
<comment type="caution">
    <text evidence="13">The sequence shown here is derived from an EMBL/GenBank/DDBJ whole genome shotgun (WGS) entry which is preliminary data.</text>
</comment>
<dbReference type="SUPFAM" id="SSF53244">
    <property type="entry name" value="MurD-like peptide ligases, peptide-binding domain"/>
    <property type="match status" value="1"/>
</dbReference>
<comment type="similarity">
    <text evidence="2">Belongs to the folylpolyglutamate synthase family.</text>
</comment>
<dbReference type="FunFam" id="3.40.1190.10:FF:000011">
    <property type="entry name" value="Folylpolyglutamate synthase/dihydrofolate synthase"/>
    <property type="match status" value="1"/>
</dbReference>
<dbReference type="GO" id="GO:0004326">
    <property type="term" value="F:tetrahydrofolylpolyglutamate synthase activity"/>
    <property type="evidence" value="ECO:0007669"/>
    <property type="project" value="UniProtKB-EC"/>
</dbReference>
<dbReference type="EC" id="6.3.2.17" evidence="3"/>
<feature type="domain" description="Mur ligase central" evidence="12">
    <location>
        <begin position="341"/>
        <end position="559"/>
    </location>
</feature>
<dbReference type="Pfam" id="PF02875">
    <property type="entry name" value="Mur_ligase_C"/>
    <property type="match status" value="1"/>
</dbReference>